<dbReference type="InterPro" id="IPR051335">
    <property type="entry name" value="Alanyl-tRNA_Editing_Enzymes"/>
</dbReference>
<evidence type="ECO:0000256" key="3">
    <source>
        <dbReference type="ARBA" id="ARBA00022723"/>
    </source>
</evidence>
<evidence type="ECO:0000256" key="2">
    <source>
        <dbReference type="ARBA" id="ARBA00004496"/>
    </source>
</evidence>
<evidence type="ECO:0000313" key="6">
    <source>
        <dbReference type="EMBL" id="MCU6700043.1"/>
    </source>
</evidence>
<dbReference type="InterPro" id="IPR018164">
    <property type="entry name" value="Ala-tRNA-synth_IIc_N"/>
</dbReference>
<dbReference type="InterPro" id="IPR018163">
    <property type="entry name" value="Thr/Ala-tRNA-synth_IIc_edit"/>
</dbReference>
<dbReference type="SMART" id="SM00863">
    <property type="entry name" value="tRNA_SAD"/>
    <property type="match status" value="1"/>
</dbReference>
<dbReference type="PROSITE" id="PS50860">
    <property type="entry name" value="AA_TRNA_LIGASE_II_ALA"/>
    <property type="match status" value="1"/>
</dbReference>
<dbReference type="PANTHER" id="PTHR43462:SF1">
    <property type="entry name" value="ALANYL-TRNA EDITING PROTEIN AARSD1"/>
    <property type="match status" value="1"/>
</dbReference>
<keyword evidence="7" id="KW-1185">Reference proteome</keyword>
<evidence type="ECO:0000256" key="4">
    <source>
        <dbReference type="ARBA" id="ARBA00022833"/>
    </source>
</evidence>
<reference evidence="6 7" key="1">
    <citation type="journal article" date="2021" name="ISME Commun">
        <title>Automated analysis of genomic sequences facilitates high-throughput and comprehensive description of bacteria.</title>
        <authorList>
            <person name="Hitch T.C.A."/>
        </authorList>
    </citation>
    <scope>NUCLEOTIDE SEQUENCE [LARGE SCALE GENOMIC DNA]</scope>
    <source>
        <strain evidence="6 7">Sanger_02</strain>
    </source>
</reference>
<organism evidence="6 7">
    <name type="scientific">Dorea ammoniilytica</name>
    <dbReference type="NCBI Taxonomy" id="2981788"/>
    <lineage>
        <taxon>Bacteria</taxon>
        <taxon>Bacillati</taxon>
        <taxon>Bacillota</taxon>
        <taxon>Clostridia</taxon>
        <taxon>Lachnospirales</taxon>
        <taxon>Lachnospiraceae</taxon>
        <taxon>Dorea</taxon>
    </lineage>
</organism>
<comment type="caution">
    <text evidence="6">The sequence shown here is derived from an EMBL/GenBank/DDBJ whole genome shotgun (WGS) entry which is preliminary data.</text>
</comment>
<protein>
    <submittedName>
        <fullName evidence="6">Alanyl-tRNA editing protein</fullName>
    </submittedName>
</protein>
<dbReference type="InterPro" id="IPR018165">
    <property type="entry name" value="Ala-tRNA-synth_IIc_core"/>
</dbReference>
<dbReference type="InterPro" id="IPR012947">
    <property type="entry name" value="tRNA_SAD"/>
</dbReference>
<accession>A0ABT2S693</accession>
<proteinExistence type="predicted"/>
<dbReference type="Proteomes" id="UP001207605">
    <property type="component" value="Unassembled WGS sequence"/>
</dbReference>
<dbReference type="PANTHER" id="PTHR43462">
    <property type="entry name" value="ALANYL-TRNA EDITING PROTEIN"/>
    <property type="match status" value="1"/>
</dbReference>
<dbReference type="Gene3D" id="3.30.980.10">
    <property type="entry name" value="Threonyl-trna Synthetase, Chain A, domain 2"/>
    <property type="match status" value="1"/>
</dbReference>
<dbReference type="InterPro" id="IPR009000">
    <property type="entry name" value="Transl_B-barrel_sf"/>
</dbReference>
<keyword evidence="4" id="KW-0862">Zinc</keyword>
<dbReference type="Gene3D" id="2.40.30.130">
    <property type="match status" value="1"/>
</dbReference>
<name>A0ABT2S693_9FIRM</name>
<keyword evidence="3" id="KW-0479">Metal-binding</keyword>
<gene>
    <name evidence="6" type="ORF">OCV65_07335</name>
</gene>
<comment type="subcellular location">
    <subcellularLocation>
        <location evidence="2">Cytoplasm</location>
    </subcellularLocation>
</comment>
<sequence>MMENTVKLFYEDAFMAEFDATVLSCEPYKDGYKAVLDRTAFFPEGGGQYGDTGYLDEIRVTDTKEKDGVIFHIIDAPIEAGKSAHGKLDWEKRFDRMQQHSGEHIVSGIVHHRFGYNNVGFHLADDYCTMDFDGPITKEQLLEIENEANQAIFHNFPVNVLYPAKEELHELDYRSKIEIEGQVRIIEIPGVDLCACCAPHVAYTGQIGLIKLVGMANYKGGERIHMLSGARVLADYQRKHQSVKQISALLCEKEEKIAEGVERLKTEQSGLKLELASMQKERLQYKAAEVEVGDGAVCVFDEKLVGDDLREIVNLLLERGASVCGAFGGTDQDGYRYVIGSKTEDVRLLNQKLKEKFGARGGGKPEMVQGSLTGTEMEIKALF</sequence>
<evidence type="ECO:0000259" key="5">
    <source>
        <dbReference type="PROSITE" id="PS50860"/>
    </source>
</evidence>
<dbReference type="Pfam" id="PF01411">
    <property type="entry name" value="tRNA-synt_2c"/>
    <property type="match status" value="1"/>
</dbReference>
<comment type="cofactor">
    <cofactor evidence="1">
        <name>Zn(2+)</name>
        <dbReference type="ChEBI" id="CHEBI:29105"/>
    </cofactor>
</comment>
<dbReference type="EMBL" id="JAOQJV010000007">
    <property type="protein sequence ID" value="MCU6700043.1"/>
    <property type="molecule type" value="Genomic_DNA"/>
</dbReference>
<feature type="domain" description="Alanyl-transfer RNA synthetases family profile" evidence="5">
    <location>
        <begin position="1"/>
        <end position="238"/>
    </location>
</feature>
<evidence type="ECO:0000313" key="7">
    <source>
        <dbReference type="Proteomes" id="UP001207605"/>
    </source>
</evidence>
<dbReference type="SUPFAM" id="SSF50447">
    <property type="entry name" value="Translation proteins"/>
    <property type="match status" value="1"/>
</dbReference>
<dbReference type="Pfam" id="PF07973">
    <property type="entry name" value="tRNA_SAD"/>
    <property type="match status" value="1"/>
</dbReference>
<dbReference type="SUPFAM" id="SSF55186">
    <property type="entry name" value="ThrRS/AlaRS common domain"/>
    <property type="match status" value="1"/>
</dbReference>
<evidence type="ECO:0000256" key="1">
    <source>
        <dbReference type="ARBA" id="ARBA00001947"/>
    </source>
</evidence>